<name>A0A3D3REP6_9PLAN</name>
<dbReference type="EMBL" id="DQAY01000163">
    <property type="protein sequence ID" value="HCO26568.1"/>
    <property type="molecule type" value="Genomic_DNA"/>
</dbReference>
<comment type="caution">
    <text evidence="1">The sequence shown here is derived from an EMBL/GenBank/DDBJ whole genome shotgun (WGS) entry which is preliminary data.</text>
</comment>
<proteinExistence type="predicted"/>
<sequence>MTQLEKMNRFWLWFESQAERLFEQPSLEIIDELAEQLANVDWGISCEVSQVTTCSDRELIITAHGDILRFELIGTLVQRAPQISGWRVLALKPPRGFSFSINGKERLSISDWRFVPLKSSPEFDEIGLRIEMPERDAQKLNEDALSLVLEEGVGEVLLSLCSHIEFGFSETAGALSIHSLVETISDWALARGPKSMRAWLPPLEQH</sequence>
<evidence type="ECO:0000313" key="1">
    <source>
        <dbReference type="EMBL" id="HCO26568.1"/>
    </source>
</evidence>
<organism evidence="1 2">
    <name type="scientific">Gimesia maris</name>
    <dbReference type="NCBI Taxonomy" id="122"/>
    <lineage>
        <taxon>Bacteria</taxon>
        <taxon>Pseudomonadati</taxon>
        <taxon>Planctomycetota</taxon>
        <taxon>Planctomycetia</taxon>
        <taxon>Planctomycetales</taxon>
        <taxon>Planctomycetaceae</taxon>
        <taxon>Gimesia</taxon>
    </lineage>
</organism>
<reference evidence="1 2" key="1">
    <citation type="journal article" date="2018" name="Nat. Biotechnol.">
        <title>A standardized bacterial taxonomy based on genome phylogeny substantially revises the tree of life.</title>
        <authorList>
            <person name="Parks D.H."/>
            <person name="Chuvochina M."/>
            <person name="Waite D.W."/>
            <person name="Rinke C."/>
            <person name="Skarshewski A."/>
            <person name="Chaumeil P.A."/>
            <person name="Hugenholtz P."/>
        </authorList>
    </citation>
    <scope>NUCLEOTIDE SEQUENCE [LARGE SCALE GENOMIC DNA]</scope>
    <source>
        <strain evidence="1">UBA9375</strain>
    </source>
</reference>
<evidence type="ECO:0000313" key="2">
    <source>
        <dbReference type="Proteomes" id="UP000263642"/>
    </source>
</evidence>
<dbReference type="Proteomes" id="UP000263642">
    <property type="component" value="Unassembled WGS sequence"/>
</dbReference>
<accession>A0A3D3REP6</accession>
<gene>
    <name evidence="1" type="ORF">DIT97_27480</name>
</gene>
<dbReference type="AlphaFoldDB" id="A0A3D3REP6"/>
<protein>
    <submittedName>
        <fullName evidence="1">Uncharacterized protein</fullName>
    </submittedName>
</protein>